<evidence type="ECO:0000313" key="2">
    <source>
        <dbReference type="Proteomes" id="UP001056120"/>
    </source>
</evidence>
<gene>
    <name evidence="1" type="ORF">L1987_06486</name>
</gene>
<keyword evidence="2" id="KW-1185">Reference proteome</keyword>
<protein>
    <submittedName>
        <fullName evidence="1">Uncharacterized protein</fullName>
    </submittedName>
</protein>
<comment type="caution">
    <text evidence="1">The sequence shown here is derived from an EMBL/GenBank/DDBJ whole genome shotgun (WGS) entry which is preliminary data.</text>
</comment>
<sequence length="216" mass="24227">MVGWLYWSRLHRNGRDLPGQNVLMEKGDCRELNCAMKICSSNPTVIVSFLWSSVGGGGVMNSWVGIILCLVRFWGGFGSGLGMANNTFFSSVESSIGEVGSNIVAWGVGFEVWARYSVRLPVKVLWRHGRLHRIWTCRPTRGMLEPGFFCPSSRSPLHHGCGIWSPGGMMWTVEGIKFLNPTTAHRTVFRDKWGMLAALMNWTITQGSWAKGEYFF</sequence>
<reference evidence="2" key="1">
    <citation type="journal article" date="2022" name="Mol. Ecol. Resour.">
        <title>The genomes of chicory, endive, great burdock and yacon provide insights into Asteraceae palaeo-polyploidization history and plant inulin production.</title>
        <authorList>
            <person name="Fan W."/>
            <person name="Wang S."/>
            <person name="Wang H."/>
            <person name="Wang A."/>
            <person name="Jiang F."/>
            <person name="Liu H."/>
            <person name="Zhao H."/>
            <person name="Xu D."/>
            <person name="Zhang Y."/>
        </authorList>
    </citation>
    <scope>NUCLEOTIDE SEQUENCE [LARGE SCALE GENOMIC DNA]</scope>
    <source>
        <strain evidence="2">cv. Yunnan</strain>
    </source>
</reference>
<evidence type="ECO:0000313" key="1">
    <source>
        <dbReference type="EMBL" id="KAI3825011.1"/>
    </source>
</evidence>
<reference evidence="1 2" key="2">
    <citation type="journal article" date="2022" name="Mol. Ecol. Resour.">
        <title>The genomes of chicory, endive, great burdock and yacon provide insights into Asteraceae paleo-polyploidization history and plant inulin production.</title>
        <authorList>
            <person name="Fan W."/>
            <person name="Wang S."/>
            <person name="Wang H."/>
            <person name="Wang A."/>
            <person name="Jiang F."/>
            <person name="Liu H."/>
            <person name="Zhao H."/>
            <person name="Xu D."/>
            <person name="Zhang Y."/>
        </authorList>
    </citation>
    <scope>NUCLEOTIDE SEQUENCE [LARGE SCALE GENOMIC DNA]</scope>
    <source>
        <strain evidence="2">cv. Yunnan</strain>
        <tissue evidence="1">Leaves</tissue>
    </source>
</reference>
<name>A0ACB9JYG2_9ASTR</name>
<dbReference type="EMBL" id="CM042019">
    <property type="protein sequence ID" value="KAI3825011.1"/>
    <property type="molecule type" value="Genomic_DNA"/>
</dbReference>
<proteinExistence type="predicted"/>
<accession>A0ACB9JYG2</accession>
<dbReference type="Proteomes" id="UP001056120">
    <property type="component" value="Linkage Group LG02"/>
</dbReference>
<organism evidence="1 2">
    <name type="scientific">Smallanthus sonchifolius</name>
    <dbReference type="NCBI Taxonomy" id="185202"/>
    <lineage>
        <taxon>Eukaryota</taxon>
        <taxon>Viridiplantae</taxon>
        <taxon>Streptophyta</taxon>
        <taxon>Embryophyta</taxon>
        <taxon>Tracheophyta</taxon>
        <taxon>Spermatophyta</taxon>
        <taxon>Magnoliopsida</taxon>
        <taxon>eudicotyledons</taxon>
        <taxon>Gunneridae</taxon>
        <taxon>Pentapetalae</taxon>
        <taxon>asterids</taxon>
        <taxon>campanulids</taxon>
        <taxon>Asterales</taxon>
        <taxon>Asteraceae</taxon>
        <taxon>Asteroideae</taxon>
        <taxon>Heliantheae alliance</taxon>
        <taxon>Millerieae</taxon>
        <taxon>Smallanthus</taxon>
    </lineage>
</organism>